<comment type="similarity">
    <text evidence="1">Belongs to the DPH4 family.</text>
</comment>
<protein>
    <submittedName>
        <fullName evidence="6">DPH4-like protein</fullName>
    </submittedName>
</protein>
<dbReference type="InterPro" id="IPR018253">
    <property type="entry name" value="DnaJ_domain_CS"/>
</dbReference>
<dbReference type="InterPro" id="IPR036671">
    <property type="entry name" value="DPH_MB_sf"/>
</dbReference>
<dbReference type="Proteomes" id="UP000239899">
    <property type="component" value="Unassembled WGS sequence"/>
</dbReference>
<keyword evidence="4" id="KW-0408">Iron</keyword>
<dbReference type="EMBL" id="LHPG02000002">
    <property type="protein sequence ID" value="PRW60396.1"/>
    <property type="molecule type" value="Genomic_DNA"/>
</dbReference>
<dbReference type="AlphaFoldDB" id="A0A2P6U250"/>
<evidence type="ECO:0000256" key="4">
    <source>
        <dbReference type="ARBA" id="ARBA00023004"/>
    </source>
</evidence>
<dbReference type="STRING" id="3076.A0A2P6U250"/>
<evidence type="ECO:0000256" key="1">
    <source>
        <dbReference type="ARBA" id="ARBA00006169"/>
    </source>
</evidence>
<evidence type="ECO:0000256" key="3">
    <source>
        <dbReference type="ARBA" id="ARBA00022833"/>
    </source>
</evidence>
<evidence type="ECO:0000259" key="5">
    <source>
        <dbReference type="PROSITE" id="PS50076"/>
    </source>
</evidence>
<accession>A0A2P6U250</accession>
<keyword evidence="7" id="KW-1185">Reference proteome</keyword>
<evidence type="ECO:0000313" key="7">
    <source>
        <dbReference type="Proteomes" id="UP000239899"/>
    </source>
</evidence>
<dbReference type="OrthoDB" id="513584at2759"/>
<dbReference type="GO" id="GO:0001671">
    <property type="term" value="F:ATPase activator activity"/>
    <property type="evidence" value="ECO:0007669"/>
    <property type="project" value="TreeGrafter"/>
</dbReference>
<dbReference type="Gene3D" id="3.10.660.10">
    <property type="entry name" value="DPH Zinc finger"/>
    <property type="match status" value="1"/>
</dbReference>
<comment type="caution">
    <text evidence="6">The sequence shown here is derived from an EMBL/GenBank/DDBJ whole genome shotgun (WGS) entry which is preliminary data.</text>
</comment>
<name>A0A2P6U250_CHLSO</name>
<dbReference type="InterPro" id="IPR036869">
    <property type="entry name" value="J_dom_sf"/>
</dbReference>
<evidence type="ECO:0000256" key="2">
    <source>
        <dbReference type="ARBA" id="ARBA00022723"/>
    </source>
</evidence>
<proteinExistence type="inferred from homology"/>
<dbReference type="InterPro" id="IPR001623">
    <property type="entry name" value="DnaJ_domain"/>
</dbReference>
<evidence type="ECO:0000313" key="6">
    <source>
        <dbReference type="EMBL" id="PRW60396.1"/>
    </source>
</evidence>
<keyword evidence="2" id="KW-0479">Metal-binding</keyword>
<feature type="domain" description="J" evidence="5">
    <location>
        <begin position="43"/>
        <end position="139"/>
    </location>
</feature>
<keyword evidence="3" id="KW-0862">Zinc</keyword>
<sequence>MAGPQAPFSLKGWKPWAGLALLAWAGVLQWDMYRLRRDPRFKDKFPEHAVEAEEQQQQESTLTAFRQAALRLHPDKASASAAAAAGAGGEQSGASGAAPAAAAAGAQAAEAAAEEYHRVQQAWEVLQDSSKRAAYDRQLALAAAAAQMHINETVPLADLAEDAVDGLPCRAWPCRCGGTYWLFEEDAQAAQAAAAADAAQAAAAGTAEARPAELVVPCSTCSLHIRVLAPPA</sequence>
<organism evidence="6 7">
    <name type="scientific">Chlorella sorokiniana</name>
    <name type="common">Freshwater green alga</name>
    <dbReference type="NCBI Taxonomy" id="3076"/>
    <lineage>
        <taxon>Eukaryota</taxon>
        <taxon>Viridiplantae</taxon>
        <taxon>Chlorophyta</taxon>
        <taxon>core chlorophytes</taxon>
        <taxon>Trebouxiophyceae</taxon>
        <taxon>Chlorellales</taxon>
        <taxon>Chlorellaceae</taxon>
        <taxon>Chlorella clade</taxon>
        <taxon>Chlorella</taxon>
    </lineage>
</organism>
<reference evidence="6 7" key="1">
    <citation type="journal article" date="2018" name="Plant J.">
        <title>Genome sequences of Chlorella sorokiniana UTEX 1602 and Micractinium conductrix SAG 241.80: implications to maltose excretion by a green alga.</title>
        <authorList>
            <person name="Arriola M.B."/>
            <person name="Velmurugan N."/>
            <person name="Zhang Y."/>
            <person name="Plunkett M.H."/>
            <person name="Hondzo H."/>
            <person name="Barney B.M."/>
        </authorList>
    </citation>
    <scope>NUCLEOTIDE SEQUENCE [LARGE SCALE GENOMIC DNA]</scope>
    <source>
        <strain evidence="7">UTEX 1602</strain>
    </source>
</reference>
<dbReference type="GO" id="GO:0008198">
    <property type="term" value="F:ferrous iron binding"/>
    <property type="evidence" value="ECO:0007669"/>
    <property type="project" value="TreeGrafter"/>
</dbReference>
<dbReference type="Gene3D" id="1.10.287.110">
    <property type="entry name" value="DnaJ domain"/>
    <property type="match status" value="1"/>
</dbReference>
<dbReference type="PROSITE" id="PS00636">
    <property type="entry name" value="DNAJ_1"/>
    <property type="match status" value="1"/>
</dbReference>
<dbReference type="PROSITE" id="PS50076">
    <property type="entry name" value="DNAJ_2"/>
    <property type="match status" value="1"/>
</dbReference>
<dbReference type="PANTHER" id="PTHR45255">
    <property type="entry name" value="DNAJ HOMOLOG SUBFAMILY C MEMBER 24"/>
    <property type="match status" value="1"/>
</dbReference>
<dbReference type="InterPro" id="IPR007872">
    <property type="entry name" value="DPH_MB_dom"/>
</dbReference>
<dbReference type="SUPFAM" id="SSF144217">
    <property type="entry name" value="CSL zinc finger"/>
    <property type="match status" value="1"/>
</dbReference>
<dbReference type="PANTHER" id="PTHR45255:SF1">
    <property type="entry name" value="DNAJ HOMOLOG SUBFAMILY C MEMBER 24"/>
    <property type="match status" value="1"/>
</dbReference>
<dbReference type="SUPFAM" id="SSF46565">
    <property type="entry name" value="Chaperone J-domain"/>
    <property type="match status" value="1"/>
</dbReference>
<gene>
    <name evidence="6" type="ORF">C2E21_0736</name>
</gene>
<dbReference type="Pfam" id="PF05207">
    <property type="entry name" value="Zn_ribbon_CSL"/>
    <property type="match status" value="1"/>
</dbReference>